<gene>
    <name evidence="1" type="ORF">SCHCODRAFT_84659</name>
</gene>
<keyword evidence="2" id="KW-1185">Reference proteome</keyword>
<name>D8PTT0_SCHCM</name>
<proteinExistence type="predicted"/>
<sequence length="84" mass="9979">MQHALRLDRLLLIPGLPQPDALVERPRHLLLLRHRQRLPVPVRDPPVQRRVYRDQHVAQLDRRHAHVRRAPGVLEVDRPLREVV</sequence>
<feature type="non-terminal residue" evidence="1">
    <location>
        <position position="84"/>
    </location>
</feature>
<evidence type="ECO:0000313" key="1">
    <source>
        <dbReference type="EMBL" id="EFJ00556.1"/>
    </source>
</evidence>
<organism evidence="2">
    <name type="scientific">Schizophyllum commune (strain H4-8 / FGSC 9210)</name>
    <name type="common">Split gill fungus</name>
    <dbReference type="NCBI Taxonomy" id="578458"/>
    <lineage>
        <taxon>Eukaryota</taxon>
        <taxon>Fungi</taxon>
        <taxon>Dikarya</taxon>
        <taxon>Basidiomycota</taxon>
        <taxon>Agaricomycotina</taxon>
        <taxon>Agaricomycetes</taxon>
        <taxon>Agaricomycetidae</taxon>
        <taxon>Agaricales</taxon>
        <taxon>Schizophyllaceae</taxon>
        <taxon>Schizophyllum</taxon>
    </lineage>
</organism>
<dbReference type="HOGENOM" id="CLU_2533773_0_0_1"/>
<protein>
    <submittedName>
        <fullName evidence="1">Expressed protein</fullName>
    </submittedName>
</protein>
<accession>D8PTT0</accession>
<reference evidence="1 2" key="1">
    <citation type="journal article" date="2010" name="Nat. Biotechnol.">
        <title>Genome sequence of the model mushroom Schizophyllum commune.</title>
        <authorList>
            <person name="Ohm R.A."/>
            <person name="de Jong J.F."/>
            <person name="Lugones L.G."/>
            <person name="Aerts A."/>
            <person name="Kothe E."/>
            <person name="Stajich J.E."/>
            <person name="de Vries R.P."/>
            <person name="Record E."/>
            <person name="Levasseur A."/>
            <person name="Baker S.E."/>
            <person name="Bartholomew K.A."/>
            <person name="Coutinho P.M."/>
            <person name="Erdmann S."/>
            <person name="Fowler T.J."/>
            <person name="Gathman A.C."/>
            <person name="Lombard V."/>
            <person name="Henrissat B."/>
            <person name="Knabe N."/>
            <person name="Kuees U."/>
            <person name="Lilly W.W."/>
            <person name="Lindquist E."/>
            <person name="Lucas S."/>
            <person name="Magnuson J.K."/>
            <person name="Piumi F."/>
            <person name="Raudaskoski M."/>
            <person name="Salamov A."/>
            <person name="Schmutz J."/>
            <person name="Schwarze F.W.M.R."/>
            <person name="vanKuyk P.A."/>
            <person name="Horton J.S."/>
            <person name="Grigoriev I.V."/>
            <person name="Woesten H.A.B."/>
        </authorList>
    </citation>
    <scope>NUCLEOTIDE SEQUENCE [LARGE SCALE GENOMIC DNA]</scope>
    <source>
        <strain evidence="2">H4-8 / FGSC 9210</strain>
    </source>
</reference>
<dbReference type="AlphaFoldDB" id="D8PTT0"/>
<dbReference type="InParanoid" id="D8PTT0"/>
<dbReference type="EMBL" id="GL377303">
    <property type="protein sequence ID" value="EFJ00556.1"/>
    <property type="molecule type" value="Genomic_DNA"/>
</dbReference>
<evidence type="ECO:0000313" key="2">
    <source>
        <dbReference type="Proteomes" id="UP000007431"/>
    </source>
</evidence>
<dbReference type="Proteomes" id="UP000007431">
    <property type="component" value="Unassembled WGS sequence"/>
</dbReference>